<dbReference type="SUPFAM" id="SSF111369">
    <property type="entry name" value="HlyD-like secretion proteins"/>
    <property type="match status" value="1"/>
</dbReference>
<evidence type="ECO:0000256" key="1">
    <source>
        <dbReference type="ARBA" id="ARBA00009477"/>
    </source>
</evidence>
<dbReference type="InterPro" id="IPR058790">
    <property type="entry name" value="BSH_CusB"/>
</dbReference>
<dbReference type="PANTHER" id="PTHR30097:SF15">
    <property type="entry name" value="CATION EFFLUX SYSTEM PROTEIN CUSB"/>
    <property type="match status" value="1"/>
</dbReference>
<protein>
    <submittedName>
        <fullName evidence="8">Efflux RND transporter periplasmic adaptor subunit</fullName>
    </submittedName>
</protein>
<dbReference type="Pfam" id="PF19335">
    <property type="entry name" value="HMBD"/>
    <property type="match status" value="1"/>
</dbReference>
<feature type="domain" description="CusB-like three alpha-helical bundle" evidence="4">
    <location>
        <begin position="159"/>
        <end position="207"/>
    </location>
</feature>
<dbReference type="Pfam" id="PF25954">
    <property type="entry name" value="Beta-barrel_RND_2"/>
    <property type="match status" value="1"/>
</dbReference>
<dbReference type="RefSeq" id="WP_112169434.1">
    <property type="nucleotide sequence ID" value="NZ_JYDE01000047.1"/>
</dbReference>
<dbReference type="Gene3D" id="2.40.30.170">
    <property type="match status" value="1"/>
</dbReference>
<comment type="similarity">
    <text evidence="1">Belongs to the membrane fusion protein (MFP) (TC 8.A.1) family.</text>
</comment>
<evidence type="ECO:0000259" key="7">
    <source>
        <dbReference type="Pfam" id="PF25975"/>
    </source>
</evidence>
<dbReference type="NCBIfam" id="TIGR01730">
    <property type="entry name" value="RND_mfp"/>
    <property type="match status" value="1"/>
</dbReference>
<dbReference type="InterPro" id="IPR058791">
    <property type="entry name" value="3HB_CusB"/>
</dbReference>
<evidence type="ECO:0000313" key="8">
    <source>
        <dbReference type="EMBL" id="RJT09691.1"/>
    </source>
</evidence>
<accession>A0ABX9NUQ3</accession>
<feature type="domain" description="CzcB-like C-terminal circularly permuted SH3-like" evidence="7">
    <location>
        <begin position="327"/>
        <end position="387"/>
    </location>
</feature>
<dbReference type="PANTHER" id="PTHR30097">
    <property type="entry name" value="CATION EFFLUX SYSTEM PROTEIN CUSB"/>
    <property type="match status" value="1"/>
</dbReference>
<organism evidence="8 9">
    <name type="scientific">Rahnella inusitata</name>
    <dbReference type="NCBI Taxonomy" id="58169"/>
    <lineage>
        <taxon>Bacteria</taxon>
        <taxon>Pseudomonadati</taxon>
        <taxon>Pseudomonadota</taxon>
        <taxon>Gammaproteobacteria</taxon>
        <taxon>Enterobacterales</taxon>
        <taxon>Yersiniaceae</taxon>
        <taxon>Rahnella</taxon>
    </lineage>
</organism>
<keyword evidence="2" id="KW-0813">Transport</keyword>
<feature type="domain" description="CusB-like barrel-sandwich hybrid" evidence="5">
    <location>
        <begin position="124"/>
        <end position="239"/>
    </location>
</feature>
<dbReference type="InterPro" id="IPR006143">
    <property type="entry name" value="RND_pump_MFP"/>
</dbReference>
<reference evidence="8 9" key="1">
    <citation type="submission" date="2018-09" db="EMBL/GenBank/DDBJ databases">
        <authorList>
            <person name="Le Fleche-Mateos A."/>
        </authorList>
    </citation>
    <scope>NUCLEOTIDE SEQUENCE [LARGE SCALE GENOMIC DNA]</scope>
    <source>
        <strain evidence="8 9">DSM 30078</strain>
    </source>
</reference>
<evidence type="ECO:0000259" key="5">
    <source>
        <dbReference type="Pfam" id="PF25919"/>
    </source>
</evidence>
<dbReference type="EMBL" id="RAHG01000014">
    <property type="protein sequence ID" value="RJT09691.1"/>
    <property type="molecule type" value="Genomic_DNA"/>
</dbReference>
<dbReference type="Proteomes" id="UP000284119">
    <property type="component" value="Unassembled WGS sequence"/>
</dbReference>
<evidence type="ECO:0000259" key="4">
    <source>
        <dbReference type="Pfam" id="PF25869"/>
    </source>
</evidence>
<evidence type="ECO:0000259" key="6">
    <source>
        <dbReference type="Pfam" id="PF25954"/>
    </source>
</evidence>
<dbReference type="Gene3D" id="2.40.420.20">
    <property type="match status" value="1"/>
</dbReference>
<name>A0ABX9NUQ3_9GAMM</name>
<keyword evidence="9" id="KW-1185">Reference proteome</keyword>
<dbReference type="Pfam" id="PF25869">
    <property type="entry name" value="3HB_CusB"/>
    <property type="match status" value="1"/>
</dbReference>
<feature type="domain" description="Heavy metal binding" evidence="3">
    <location>
        <begin position="46"/>
        <end position="72"/>
    </location>
</feature>
<dbReference type="Pfam" id="PF25919">
    <property type="entry name" value="BSH_CusB"/>
    <property type="match status" value="1"/>
</dbReference>
<gene>
    <name evidence="8" type="ORF">D5396_20470</name>
</gene>
<dbReference type="InterPro" id="IPR045800">
    <property type="entry name" value="HMBD"/>
</dbReference>
<dbReference type="Pfam" id="PF25975">
    <property type="entry name" value="CzcB_C"/>
    <property type="match status" value="1"/>
</dbReference>
<feature type="domain" description="CusB-like beta-barrel" evidence="6">
    <location>
        <begin position="244"/>
        <end position="321"/>
    </location>
</feature>
<dbReference type="InterPro" id="IPR058792">
    <property type="entry name" value="Beta-barrel_RND_2"/>
</dbReference>
<proteinExistence type="inferred from homology"/>
<evidence type="ECO:0000256" key="2">
    <source>
        <dbReference type="ARBA" id="ARBA00022448"/>
    </source>
</evidence>
<dbReference type="Gene3D" id="6.10.140.730">
    <property type="match status" value="1"/>
</dbReference>
<evidence type="ECO:0000313" key="9">
    <source>
        <dbReference type="Proteomes" id="UP000284119"/>
    </source>
</evidence>
<dbReference type="InterPro" id="IPR051909">
    <property type="entry name" value="MFP_Cation_Efflux"/>
</dbReference>
<comment type="caution">
    <text evidence="8">The sequence shown here is derived from an EMBL/GenBank/DDBJ whole genome shotgun (WGS) entry which is preliminary data.</text>
</comment>
<sequence>MTSAKTYSLLAVAVIAALAGGYWLGRHSHPAATHTAAVPAERKVLYWYDPMTPDQRFDKPGKSPFMNMDLMPRYADEVTDDGGVTVSARQQQNLGMRSDAVQRRVISAPLNVYGTVTADERSLRTVAARASGLVEKLYVAASQQQVKKGQKLATLWIPDWTAAQQEYLAVRQLGDHALSAAARQRLALQFMPEDVLKSVDRTGQPQTRIDITAPEDGYLSLLSVREGAQVTATQPLFELTSLKQVWIVMDYPPSAASQVHAGSNVTAETESQPDERFRGTVSELLPDVDAVSRTLKARVVMDNPQEKLRPGMYLNLTLAADQQTPVLAVPQEALIQTGSRNKVLLDDGNGHFTPQEVSTGATRDGWTQVLSGLKEGQRVVTSGQFLIDSEASLRSALPAASASEPAAAGNNTPVHGGHL</sequence>
<dbReference type="InterPro" id="IPR058649">
    <property type="entry name" value="CzcB_C"/>
</dbReference>
<evidence type="ECO:0000259" key="3">
    <source>
        <dbReference type="Pfam" id="PF19335"/>
    </source>
</evidence>